<feature type="transmembrane region" description="Helical" evidence="1">
    <location>
        <begin position="6"/>
        <end position="24"/>
    </location>
</feature>
<keyword evidence="3" id="KW-1185">Reference proteome</keyword>
<keyword evidence="1" id="KW-0812">Transmembrane</keyword>
<proteinExistence type="predicted"/>
<reference evidence="2" key="1">
    <citation type="submission" date="2013-05" db="EMBL/GenBank/DDBJ databases">
        <authorList>
            <person name="Harkins D.M."/>
            <person name="Durkin A.S."/>
            <person name="Brinkac L.M."/>
            <person name="Haft D.H."/>
            <person name="Selengut J.D."/>
            <person name="Sanka R."/>
            <person name="DePew J."/>
            <person name="Purushe J."/>
            <person name="Galloway R.L."/>
            <person name="Vinetz J.M."/>
            <person name="Sutton G.G."/>
            <person name="Nierman W.C."/>
            <person name="Fouts D.E."/>
        </authorList>
    </citation>
    <scope>NUCLEOTIDE SEQUENCE [LARGE SCALE GENOMIC DNA]</scope>
    <source>
        <strain evidence="2">80-412</strain>
    </source>
</reference>
<accession>T0G7M2</accession>
<sequence>MQVKSSILVGTLAFYLVETYYVLVTKEEIFAEMPPMLSDKNLQNILFF</sequence>
<evidence type="ECO:0000256" key="1">
    <source>
        <dbReference type="SAM" id="Phobius"/>
    </source>
</evidence>
<comment type="caution">
    <text evidence="2">The sequence shown here is derived from an EMBL/GenBank/DDBJ whole genome shotgun (WGS) entry which is preliminary data.</text>
</comment>
<keyword evidence="1" id="KW-1133">Transmembrane helix</keyword>
<gene>
    <name evidence="2" type="ORF">LEP1GSC193_0136</name>
</gene>
<protein>
    <submittedName>
        <fullName evidence="2">Uncharacterized protein</fullName>
    </submittedName>
</protein>
<evidence type="ECO:0000313" key="2">
    <source>
        <dbReference type="EMBL" id="EQA82222.1"/>
    </source>
</evidence>
<dbReference type="EMBL" id="AOHD02000005">
    <property type="protein sequence ID" value="EQA82222.1"/>
    <property type="molecule type" value="Genomic_DNA"/>
</dbReference>
<dbReference type="AlphaFoldDB" id="T0G7M2"/>
<dbReference type="Proteomes" id="UP000015445">
    <property type="component" value="Unassembled WGS sequence"/>
</dbReference>
<keyword evidence="1" id="KW-0472">Membrane</keyword>
<organism evidence="2 3">
    <name type="scientific">Leptospira alstonii serovar Pingchang str. 80-412</name>
    <dbReference type="NCBI Taxonomy" id="1218564"/>
    <lineage>
        <taxon>Bacteria</taxon>
        <taxon>Pseudomonadati</taxon>
        <taxon>Spirochaetota</taxon>
        <taxon>Spirochaetia</taxon>
        <taxon>Leptospirales</taxon>
        <taxon>Leptospiraceae</taxon>
        <taxon>Leptospira</taxon>
    </lineage>
</organism>
<name>T0G7M2_9LEPT</name>
<evidence type="ECO:0000313" key="3">
    <source>
        <dbReference type="Proteomes" id="UP000015445"/>
    </source>
</evidence>